<keyword evidence="5" id="KW-0501">Molybdenum cofactor biosynthesis</keyword>
<dbReference type="RefSeq" id="WP_239042275.1">
    <property type="nucleotide sequence ID" value="NZ_BAAAEY010000012.1"/>
</dbReference>
<comment type="caution">
    <text evidence="12">The sequence shown here is derived from an EMBL/GenBank/DDBJ whole genome shotgun (WGS) entry which is preliminary data.</text>
</comment>
<protein>
    <recommendedName>
        <fullName evidence="4">Molybdopterin synthase catalytic subunit</fullName>
        <ecNumber evidence="3">2.8.1.12</ecNumber>
    </recommendedName>
    <alternativeName>
        <fullName evidence="9">MPT synthase subunit 2</fullName>
    </alternativeName>
    <alternativeName>
        <fullName evidence="7">Molybdenum cofactor biosynthesis protein E</fullName>
    </alternativeName>
    <alternativeName>
        <fullName evidence="8">Molybdopterin-converting factor large subunit</fullName>
    </alternativeName>
    <alternativeName>
        <fullName evidence="10">Molybdopterin-converting factor subunit 2</fullName>
    </alternativeName>
</protein>
<dbReference type="Proteomes" id="UP001159257">
    <property type="component" value="Unassembled WGS sequence"/>
</dbReference>
<evidence type="ECO:0000313" key="13">
    <source>
        <dbReference type="Proteomes" id="UP001159257"/>
    </source>
</evidence>
<keyword evidence="13" id="KW-1185">Reference proteome</keyword>
<dbReference type="InterPro" id="IPR003448">
    <property type="entry name" value="Mopterin_biosynth_MoaE"/>
</dbReference>
<evidence type="ECO:0000256" key="1">
    <source>
        <dbReference type="ARBA" id="ARBA00005046"/>
    </source>
</evidence>
<dbReference type="NCBIfam" id="NF007959">
    <property type="entry name" value="PRK10678.1"/>
    <property type="match status" value="1"/>
</dbReference>
<dbReference type="Pfam" id="PF02391">
    <property type="entry name" value="MoaE"/>
    <property type="match status" value="1"/>
</dbReference>
<organism evidence="12 13">
    <name type="scientific">Marinobacterium sediminicola</name>
    <dbReference type="NCBI Taxonomy" id="518898"/>
    <lineage>
        <taxon>Bacteria</taxon>
        <taxon>Pseudomonadati</taxon>
        <taxon>Pseudomonadota</taxon>
        <taxon>Gammaproteobacteria</taxon>
        <taxon>Oceanospirillales</taxon>
        <taxon>Oceanospirillaceae</taxon>
        <taxon>Marinobacterium</taxon>
    </lineage>
</organism>
<evidence type="ECO:0000256" key="3">
    <source>
        <dbReference type="ARBA" id="ARBA00011950"/>
    </source>
</evidence>
<evidence type="ECO:0000256" key="8">
    <source>
        <dbReference type="ARBA" id="ARBA00030407"/>
    </source>
</evidence>
<evidence type="ECO:0000313" key="12">
    <source>
        <dbReference type="EMBL" id="SMR77256.1"/>
    </source>
</evidence>
<evidence type="ECO:0000256" key="4">
    <source>
        <dbReference type="ARBA" id="ARBA00013858"/>
    </source>
</evidence>
<evidence type="ECO:0000256" key="2">
    <source>
        <dbReference type="ARBA" id="ARBA00005426"/>
    </source>
</evidence>
<dbReference type="SUPFAM" id="SSF54690">
    <property type="entry name" value="Molybdopterin synthase subunit MoaE"/>
    <property type="match status" value="1"/>
</dbReference>
<gene>
    <name evidence="12" type="ORF">SAMN04487964_11364</name>
</gene>
<evidence type="ECO:0000256" key="7">
    <source>
        <dbReference type="ARBA" id="ARBA00029745"/>
    </source>
</evidence>
<dbReference type="CDD" id="cd00756">
    <property type="entry name" value="MoaE"/>
    <property type="match status" value="1"/>
</dbReference>
<comment type="subunit">
    <text evidence="6">Heterotetramer of 2 MoaD subunits and 2 MoaE subunits. Also stable as homodimer. The enzyme changes between these two forms during catalysis.</text>
</comment>
<reference evidence="12 13" key="1">
    <citation type="submission" date="2017-05" db="EMBL/GenBank/DDBJ databases">
        <authorList>
            <person name="Varghese N."/>
            <person name="Submissions S."/>
        </authorList>
    </citation>
    <scope>NUCLEOTIDE SEQUENCE [LARGE SCALE GENOMIC DNA]</scope>
    <source>
        <strain evidence="12 13">CGMCC 1.7287</strain>
    </source>
</reference>
<evidence type="ECO:0000256" key="10">
    <source>
        <dbReference type="ARBA" id="ARBA00032474"/>
    </source>
</evidence>
<comment type="catalytic activity">
    <reaction evidence="11">
        <text>2 [molybdopterin-synthase sulfur-carrier protein]-C-terminal-Gly-aminoethanethioate + cyclic pyranopterin phosphate + H2O = molybdopterin + 2 [molybdopterin-synthase sulfur-carrier protein]-C-terminal Gly-Gly + 2 H(+)</text>
        <dbReference type="Rhea" id="RHEA:26333"/>
        <dbReference type="Rhea" id="RHEA-COMP:12202"/>
        <dbReference type="Rhea" id="RHEA-COMP:19907"/>
        <dbReference type="ChEBI" id="CHEBI:15377"/>
        <dbReference type="ChEBI" id="CHEBI:15378"/>
        <dbReference type="ChEBI" id="CHEBI:58698"/>
        <dbReference type="ChEBI" id="CHEBI:59648"/>
        <dbReference type="ChEBI" id="CHEBI:90778"/>
        <dbReference type="ChEBI" id="CHEBI:232372"/>
        <dbReference type="EC" id="2.8.1.12"/>
    </reaction>
</comment>
<dbReference type="PANTHER" id="PTHR23404">
    <property type="entry name" value="MOLYBDOPTERIN SYNTHASE RELATED"/>
    <property type="match status" value="1"/>
</dbReference>
<name>A0ABY1S2H4_9GAMM</name>
<proteinExistence type="inferred from homology"/>
<dbReference type="InterPro" id="IPR036563">
    <property type="entry name" value="MoaE_sf"/>
</dbReference>
<evidence type="ECO:0000256" key="9">
    <source>
        <dbReference type="ARBA" id="ARBA00030781"/>
    </source>
</evidence>
<evidence type="ECO:0000256" key="6">
    <source>
        <dbReference type="ARBA" id="ARBA00026066"/>
    </source>
</evidence>
<evidence type="ECO:0000256" key="5">
    <source>
        <dbReference type="ARBA" id="ARBA00023150"/>
    </source>
</evidence>
<comment type="similarity">
    <text evidence="2">Belongs to the MoaE family.</text>
</comment>
<sequence length="153" mass="17597">MNDSIRVQTEDFNPGEFHDWLKTGGAEAGAIVTFTGIVRDLAENSLEGLYLEHYPGMTERALEKIVHQARRRWGLGRVLICHRVGWLRPNDNIVFVGVASPHRAEGFEAATFLMDYLKRDAPFWKKERTRTSEQWVEQKASDRAAAERWQSKP</sequence>
<accession>A0ABY1S2H4</accession>
<comment type="pathway">
    <text evidence="1">Cofactor biosynthesis; molybdopterin biosynthesis.</text>
</comment>
<dbReference type="Gene3D" id="3.90.1170.40">
    <property type="entry name" value="Molybdopterin biosynthesis MoaE subunit"/>
    <property type="match status" value="1"/>
</dbReference>
<evidence type="ECO:0000256" key="11">
    <source>
        <dbReference type="ARBA" id="ARBA00049878"/>
    </source>
</evidence>
<dbReference type="EC" id="2.8.1.12" evidence="3"/>
<dbReference type="EMBL" id="FXWV01000013">
    <property type="protein sequence ID" value="SMR77256.1"/>
    <property type="molecule type" value="Genomic_DNA"/>
</dbReference>